<reference evidence="2 3" key="1">
    <citation type="submission" date="2020-07" db="EMBL/GenBank/DDBJ databases">
        <title>Genomic Encyclopedia of Type Strains, Phase III (KMG-III): the genomes of soil and plant-associated and newly described type strains.</title>
        <authorList>
            <person name="Whitman W."/>
        </authorList>
    </citation>
    <scope>NUCLEOTIDE SEQUENCE [LARGE SCALE GENOMIC DNA]</scope>
    <source>
        <strain evidence="2 3">DSM 11255</strain>
    </source>
</reference>
<evidence type="ECO:0000313" key="3">
    <source>
        <dbReference type="Proteomes" id="UP000604066"/>
    </source>
</evidence>
<keyword evidence="3" id="KW-1185">Reference proteome</keyword>
<gene>
    <name evidence="2" type="ORF">HDG70_000821</name>
</gene>
<keyword evidence="1" id="KW-0812">Transmembrane</keyword>
<sequence>MKDTKLDILVQNLANFLVLILGILIGLGIAKVLGI</sequence>
<keyword evidence="1" id="KW-1133">Transmembrane helix</keyword>
<dbReference type="Proteomes" id="UP000604066">
    <property type="component" value="Unassembled WGS sequence"/>
</dbReference>
<keyword evidence="1" id="KW-0472">Membrane</keyword>
<dbReference type="EMBL" id="JACCBS010000001">
    <property type="protein sequence ID" value="NYE57115.1"/>
    <property type="molecule type" value="Genomic_DNA"/>
</dbReference>
<evidence type="ECO:0000256" key="1">
    <source>
        <dbReference type="SAM" id="Phobius"/>
    </source>
</evidence>
<name>A0ABX2RB71_9THEO</name>
<accession>A0ABX2RB71</accession>
<feature type="transmembrane region" description="Helical" evidence="1">
    <location>
        <begin position="12"/>
        <end position="33"/>
    </location>
</feature>
<proteinExistence type="predicted"/>
<organism evidence="2 3">
    <name type="scientific">Carboxydothermus ferrireducens DSM 11255</name>
    <dbReference type="NCBI Taxonomy" id="1119529"/>
    <lineage>
        <taxon>Bacteria</taxon>
        <taxon>Bacillati</taxon>
        <taxon>Bacillota</taxon>
        <taxon>Clostridia</taxon>
        <taxon>Thermoanaerobacterales</taxon>
        <taxon>Thermoanaerobacteraceae</taxon>
        <taxon>Carboxydothermus</taxon>
    </lineage>
</organism>
<comment type="caution">
    <text evidence="2">The sequence shown here is derived from an EMBL/GenBank/DDBJ whole genome shotgun (WGS) entry which is preliminary data.</text>
</comment>
<evidence type="ECO:0000313" key="2">
    <source>
        <dbReference type="EMBL" id="NYE57115.1"/>
    </source>
</evidence>
<protein>
    <submittedName>
        <fullName evidence="2">Uncharacterized protein</fullName>
    </submittedName>
</protein>